<dbReference type="EMBL" id="JACHHK010000001">
    <property type="protein sequence ID" value="MBB5182071.1"/>
    <property type="molecule type" value="Genomic_DNA"/>
</dbReference>
<dbReference type="Gene3D" id="3.40.50.1980">
    <property type="entry name" value="Nitrogenase molybdenum iron protein domain"/>
    <property type="match status" value="2"/>
</dbReference>
<name>A0A7W8CVH8_9FIRM</name>
<reference evidence="2 3" key="1">
    <citation type="submission" date="2020-08" db="EMBL/GenBank/DDBJ databases">
        <title>Genomic Encyclopedia of Type Strains, Phase IV (KMG-IV): sequencing the most valuable type-strain genomes for metagenomic binning, comparative biology and taxonomic classification.</title>
        <authorList>
            <person name="Goeker M."/>
        </authorList>
    </citation>
    <scope>NUCLEOTIDE SEQUENCE [LARGE SCALE GENOMIC DNA]</scope>
    <source>
        <strain evidence="2 3">DSM 25799</strain>
    </source>
</reference>
<dbReference type="InterPro" id="IPR000510">
    <property type="entry name" value="Nase/OxRdtase_comp1"/>
</dbReference>
<dbReference type="PANTHER" id="PTHR42956:SF1">
    <property type="entry name" value="NITROGENASE IRON-MOLYBDENUM COFACTOR BIOSYNTHESIS PROTEIN NIFE"/>
    <property type="match status" value="1"/>
</dbReference>
<sequence>MNAFYTTAADLAAGKKIPAEYDPSAHLIYSSPATLAYNSPGAIGFGVKRAALTIPESVMLLIAPASCGRNSTILSAEEHYRDRMFYLLMNETDLVTSRHLRKITQAVKEIDELCHPKVVILCITCVDALLATDLESICEKTAQETGLILVPSTMYALEREGRKPPMVQVHDTVFSLLKRKPVDPHAVNLLGWFSPIDPESDLFPLLQKAGLTKIRQAAEMKTLDAYQKMGEANFNLILDPEAAYAGEQLYQRLGMPYLEIPRVYAPDRIHHVYQLLAKAVGITIDDDEWYAKGKRKQAELPGGRRIVIGEMCNADPFELAAFLAEQGYVIPEIFSNVISRNLPTIKRLAKLSPETKVYTGISPSMINFQADAHPDLTIGKDAGQWYPNVPCVEWNSEKQPFGYDGFIKLADRIKEVSA</sequence>
<protein>
    <submittedName>
        <fullName evidence="2">Nitrogenase molybdenum-cofactor synthesis protein NifE</fullName>
    </submittedName>
</protein>
<proteinExistence type="predicted"/>
<dbReference type="Proteomes" id="UP000539953">
    <property type="component" value="Unassembled WGS sequence"/>
</dbReference>
<dbReference type="RefSeq" id="WP_183326480.1">
    <property type="nucleotide sequence ID" value="NZ_JACHHK010000001.1"/>
</dbReference>
<evidence type="ECO:0000313" key="3">
    <source>
        <dbReference type="Proteomes" id="UP000539953"/>
    </source>
</evidence>
<dbReference type="PANTHER" id="PTHR42956">
    <property type="entry name" value="NITROGENASE IRON-MOLYBDENUM COFACTOR BIOSYNTHESIS PROTEIN NIFE"/>
    <property type="match status" value="1"/>
</dbReference>
<comment type="caution">
    <text evidence="2">The sequence shown here is derived from an EMBL/GenBank/DDBJ whole genome shotgun (WGS) entry which is preliminary data.</text>
</comment>
<dbReference type="InterPro" id="IPR049939">
    <property type="entry name" value="NifE-like"/>
</dbReference>
<organism evidence="2 3">
    <name type="scientific">Catenisphaera adipataccumulans</name>
    <dbReference type="NCBI Taxonomy" id="700500"/>
    <lineage>
        <taxon>Bacteria</taxon>
        <taxon>Bacillati</taxon>
        <taxon>Bacillota</taxon>
        <taxon>Erysipelotrichia</taxon>
        <taxon>Erysipelotrichales</taxon>
        <taxon>Erysipelotrichaceae</taxon>
        <taxon>Catenisphaera</taxon>
    </lineage>
</organism>
<accession>A0A7W8CVH8</accession>
<gene>
    <name evidence="2" type="ORF">HNQ47_000074</name>
</gene>
<dbReference type="GO" id="GO:0016491">
    <property type="term" value="F:oxidoreductase activity"/>
    <property type="evidence" value="ECO:0007669"/>
    <property type="project" value="InterPro"/>
</dbReference>
<feature type="domain" description="Nitrogenase/oxidoreductase component 1" evidence="1">
    <location>
        <begin position="45"/>
        <end position="414"/>
    </location>
</feature>
<dbReference type="SUPFAM" id="SSF53807">
    <property type="entry name" value="Helical backbone' metal receptor"/>
    <property type="match status" value="1"/>
</dbReference>
<dbReference type="AlphaFoldDB" id="A0A7W8CVH8"/>
<evidence type="ECO:0000259" key="1">
    <source>
        <dbReference type="Pfam" id="PF00148"/>
    </source>
</evidence>
<dbReference type="Pfam" id="PF00148">
    <property type="entry name" value="Oxidored_nitro"/>
    <property type="match status" value="1"/>
</dbReference>
<keyword evidence="3" id="KW-1185">Reference proteome</keyword>
<evidence type="ECO:0000313" key="2">
    <source>
        <dbReference type="EMBL" id="MBB5182071.1"/>
    </source>
</evidence>